<dbReference type="Proteomes" id="UP000776651">
    <property type="component" value="Unassembled WGS sequence"/>
</dbReference>
<accession>A0ABS7JFD5</accession>
<reference evidence="8 9" key="1">
    <citation type="submission" date="2021-08" db="EMBL/GenBank/DDBJ databases">
        <title>Comparative Genomics Analysis of the Genus Qipengyuania Reveals Extensive Genetic Diversity and Metabolic Versatility, Including the Description of Fifteen Novel Species.</title>
        <authorList>
            <person name="Liu Y."/>
        </authorList>
    </citation>
    <scope>NUCLEOTIDE SEQUENCE [LARGE SCALE GENOMIC DNA]</scope>
    <source>
        <strain evidence="8 9">GH25</strain>
    </source>
</reference>
<sequence>MNARAAIVLTVSSLALIPFGAFAQSTIPYEVGQYEFAQPLPELDDDVVTETVTEDAAEAEQAVQSNAAPVFVSNPTIQTIDPSDSAYAGNETVPAARSIPARAGADFVTTPTPAAGPAPVIYRDASRSAPGPGTSRTENVPGTTTYNAATYLPAGGQVVAFDRLAWLDECRARLDTYDNQSERGKVMGALIGGVAGGVLGNRIAGAGHRAPGTLIGAGAGVAAGMAIGDAIDDRNRSRSDSYGQCEAYLDDYMRSVTAEAGSVQYVQPGQYMLVPVTVSVPQRVIYRERTSGN</sequence>
<feature type="region of interest" description="Disordered" evidence="5">
    <location>
        <begin position="107"/>
        <end position="142"/>
    </location>
</feature>
<comment type="similarity">
    <text evidence="2">Belongs to the rickettsiale 17 kDa surface antigen family.</text>
</comment>
<evidence type="ECO:0000256" key="2">
    <source>
        <dbReference type="ARBA" id="ARBA00008681"/>
    </source>
</evidence>
<keyword evidence="4" id="KW-0449">Lipoprotein</keyword>
<comment type="caution">
    <text evidence="8">The sequence shown here is derived from an EMBL/GenBank/DDBJ whole genome shotgun (WGS) entry which is preliminary data.</text>
</comment>
<feature type="signal peptide" evidence="6">
    <location>
        <begin position="1"/>
        <end position="23"/>
    </location>
</feature>
<dbReference type="RefSeq" id="WP_221596821.1">
    <property type="nucleotide sequence ID" value="NZ_JAIGNQ010000001.1"/>
</dbReference>
<evidence type="ECO:0000256" key="5">
    <source>
        <dbReference type="SAM" id="MobiDB-lite"/>
    </source>
</evidence>
<dbReference type="Pfam" id="PF05433">
    <property type="entry name" value="Rick_17kDa_Anti"/>
    <property type="match status" value="1"/>
</dbReference>
<dbReference type="InterPro" id="IPR008816">
    <property type="entry name" value="Gly_zipper_2TM_dom"/>
</dbReference>
<evidence type="ECO:0000256" key="6">
    <source>
        <dbReference type="SAM" id="SignalP"/>
    </source>
</evidence>
<evidence type="ECO:0000313" key="8">
    <source>
        <dbReference type="EMBL" id="MBX7487355.1"/>
    </source>
</evidence>
<feature type="compositionally biased region" description="Low complexity" evidence="5">
    <location>
        <begin position="109"/>
        <end position="119"/>
    </location>
</feature>
<evidence type="ECO:0000256" key="4">
    <source>
        <dbReference type="ARBA" id="ARBA00023288"/>
    </source>
</evidence>
<dbReference type="EMBL" id="JAIGNQ010000001">
    <property type="protein sequence ID" value="MBX7487355.1"/>
    <property type="molecule type" value="Genomic_DNA"/>
</dbReference>
<protein>
    <recommendedName>
        <fullName evidence="3">17 kDa surface antigen</fullName>
    </recommendedName>
</protein>
<evidence type="ECO:0000259" key="7">
    <source>
        <dbReference type="Pfam" id="PF05433"/>
    </source>
</evidence>
<organism evidence="8 9">
    <name type="scientific">Qipengyuania pacifica</name>
    <dbReference type="NCBI Taxonomy" id="2860199"/>
    <lineage>
        <taxon>Bacteria</taxon>
        <taxon>Pseudomonadati</taxon>
        <taxon>Pseudomonadota</taxon>
        <taxon>Alphaproteobacteria</taxon>
        <taxon>Sphingomonadales</taxon>
        <taxon>Erythrobacteraceae</taxon>
        <taxon>Qipengyuania</taxon>
    </lineage>
</organism>
<comment type="subcellular location">
    <subcellularLocation>
        <location evidence="1">Cell outer membrane</location>
        <topology evidence="1">Lipid-anchor</topology>
    </subcellularLocation>
</comment>
<feature type="chain" id="PRO_5047134140" description="17 kDa surface antigen" evidence="6">
    <location>
        <begin position="24"/>
        <end position="293"/>
    </location>
</feature>
<proteinExistence type="inferred from homology"/>
<evidence type="ECO:0000313" key="9">
    <source>
        <dbReference type="Proteomes" id="UP000776651"/>
    </source>
</evidence>
<feature type="domain" description="Glycine zipper 2TM" evidence="7">
    <location>
        <begin position="187"/>
        <end position="228"/>
    </location>
</feature>
<keyword evidence="6" id="KW-0732">Signal</keyword>
<evidence type="ECO:0000256" key="3">
    <source>
        <dbReference type="ARBA" id="ARBA00015281"/>
    </source>
</evidence>
<keyword evidence="9" id="KW-1185">Reference proteome</keyword>
<gene>
    <name evidence="8" type="ORF">K3177_02390</name>
</gene>
<name>A0ABS7JFD5_9SPHN</name>
<evidence type="ECO:0000256" key="1">
    <source>
        <dbReference type="ARBA" id="ARBA00004459"/>
    </source>
</evidence>